<protein>
    <submittedName>
        <fullName evidence="8">Phospholipase_D-nuclease N-terminal</fullName>
    </submittedName>
</protein>
<dbReference type="AlphaFoldDB" id="A0A1G9TJ28"/>
<feature type="transmembrane region" description="Helical" evidence="6">
    <location>
        <begin position="32"/>
        <end position="51"/>
    </location>
</feature>
<keyword evidence="3 6" id="KW-0812">Transmembrane</keyword>
<dbReference type="Pfam" id="PF13396">
    <property type="entry name" value="PLDc_N"/>
    <property type="match status" value="1"/>
</dbReference>
<evidence type="ECO:0000313" key="8">
    <source>
        <dbReference type="EMBL" id="SDM47779.1"/>
    </source>
</evidence>
<accession>A0A1G9TJ28</accession>
<dbReference type="RefSeq" id="WP_074669570.1">
    <property type="nucleotide sequence ID" value="NZ_FNGU01000006.1"/>
</dbReference>
<evidence type="ECO:0000256" key="6">
    <source>
        <dbReference type="SAM" id="Phobius"/>
    </source>
</evidence>
<evidence type="ECO:0000256" key="4">
    <source>
        <dbReference type="ARBA" id="ARBA00022989"/>
    </source>
</evidence>
<keyword evidence="2" id="KW-1003">Cell membrane</keyword>
<feature type="domain" description="Cardiolipin synthase N-terminal" evidence="7">
    <location>
        <begin position="11"/>
        <end position="53"/>
    </location>
</feature>
<proteinExistence type="predicted"/>
<dbReference type="EMBL" id="FNGU01000006">
    <property type="protein sequence ID" value="SDM47779.1"/>
    <property type="molecule type" value="Genomic_DNA"/>
</dbReference>
<dbReference type="GO" id="GO:0005886">
    <property type="term" value="C:plasma membrane"/>
    <property type="evidence" value="ECO:0007669"/>
    <property type="project" value="UniProtKB-SubCell"/>
</dbReference>
<keyword evidence="4 6" id="KW-1133">Transmembrane helix</keyword>
<name>A0A1G9TJ28_9BACT</name>
<evidence type="ECO:0000259" key="7">
    <source>
        <dbReference type="Pfam" id="PF13396"/>
    </source>
</evidence>
<dbReference type="InterPro" id="IPR027379">
    <property type="entry name" value="CLS_N"/>
</dbReference>
<organism evidence="8 9">
    <name type="scientific">Geoalkalibacter ferrihydriticus</name>
    <dbReference type="NCBI Taxonomy" id="392333"/>
    <lineage>
        <taxon>Bacteria</taxon>
        <taxon>Pseudomonadati</taxon>
        <taxon>Thermodesulfobacteriota</taxon>
        <taxon>Desulfuromonadia</taxon>
        <taxon>Desulfuromonadales</taxon>
        <taxon>Geoalkalibacteraceae</taxon>
        <taxon>Geoalkalibacter</taxon>
    </lineage>
</organism>
<gene>
    <name evidence="8" type="ORF">SAMN05660860_02621</name>
</gene>
<evidence type="ECO:0000256" key="3">
    <source>
        <dbReference type="ARBA" id="ARBA00022692"/>
    </source>
</evidence>
<keyword evidence="5 6" id="KW-0472">Membrane</keyword>
<evidence type="ECO:0000256" key="5">
    <source>
        <dbReference type="ARBA" id="ARBA00023136"/>
    </source>
</evidence>
<evidence type="ECO:0000256" key="2">
    <source>
        <dbReference type="ARBA" id="ARBA00022475"/>
    </source>
</evidence>
<reference evidence="8 9" key="1">
    <citation type="submission" date="2016-10" db="EMBL/GenBank/DDBJ databases">
        <authorList>
            <person name="de Groot N.N."/>
        </authorList>
    </citation>
    <scope>NUCLEOTIDE SEQUENCE [LARGE SCALE GENOMIC DNA]</scope>
    <source>
        <strain evidence="8 9">DSM 17813</strain>
    </source>
</reference>
<evidence type="ECO:0000256" key="1">
    <source>
        <dbReference type="ARBA" id="ARBA00004651"/>
    </source>
</evidence>
<evidence type="ECO:0000313" key="9">
    <source>
        <dbReference type="Proteomes" id="UP000182146"/>
    </source>
</evidence>
<dbReference type="Proteomes" id="UP000182146">
    <property type="component" value="Unassembled WGS sequence"/>
</dbReference>
<sequence length="58" mass="6445">METILGIIILIADIWAIIQTIQSSATTGMKVLWVLIILLLPLIGLILWFFLGPKAQKV</sequence>
<comment type="subcellular location">
    <subcellularLocation>
        <location evidence="1">Cell membrane</location>
        <topology evidence="1">Multi-pass membrane protein</topology>
    </subcellularLocation>
</comment>